<keyword evidence="2 7" id="KW-0285">Flavoprotein</keyword>
<dbReference type="GO" id="GO:0009060">
    <property type="term" value="P:aerobic respiration"/>
    <property type="evidence" value="ECO:0007669"/>
    <property type="project" value="TreeGrafter"/>
</dbReference>
<dbReference type="InterPro" id="IPR000262">
    <property type="entry name" value="FMN-dep_DH"/>
</dbReference>
<comment type="similarity">
    <text evidence="5">Belongs to the FMN-dependent alpha-hydroxy acid dehydrogenase family.</text>
</comment>
<evidence type="ECO:0000256" key="1">
    <source>
        <dbReference type="ARBA" id="ARBA00001917"/>
    </source>
</evidence>
<evidence type="ECO:0000256" key="3">
    <source>
        <dbReference type="ARBA" id="ARBA00022643"/>
    </source>
</evidence>
<dbReference type="PANTHER" id="PTHR10578:SF107">
    <property type="entry name" value="2-HYDROXYACID OXIDASE 1"/>
    <property type="match status" value="1"/>
</dbReference>
<dbReference type="Gene3D" id="3.20.20.70">
    <property type="entry name" value="Aldolase class I"/>
    <property type="match status" value="1"/>
</dbReference>
<dbReference type="PIRSF" id="PIRSF000138">
    <property type="entry name" value="Al-hdrx_acd_dh"/>
    <property type="match status" value="1"/>
</dbReference>
<evidence type="ECO:0000256" key="5">
    <source>
        <dbReference type="ARBA" id="ARBA00024042"/>
    </source>
</evidence>
<dbReference type="GO" id="GO:0005886">
    <property type="term" value="C:plasma membrane"/>
    <property type="evidence" value="ECO:0007669"/>
    <property type="project" value="TreeGrafter"/>
</dbReference>
<protein>
    <submittedName>
        <fullName evidence="9">(S)-mandelate dehydrogenase</fullName>
        <ecNumber evidence="9">1.1.99.31</ecNumber>
    </submittedName>
</protein>
<dbReference type="SUPFAM" id="SSF51395">
    <property type="entry name" value="FMN-linked oxidoreductases"/>
    <property type="match status" value="1"/>
</dbReference>
<feature type="binding site" evidence="7">
    <location>
        <position position="328"/>
    </location>
    <ligand>
        <name>glyoxylate</name>
        <dbReference type="ChEBI" id="CHEBI:36655"/>
    </ligand>
</feature>
<feature type="binding site" evidence="7">
    <location>
        <begin position="126"/>
        <end position="128"/>
    </location>
    <ligand>
        <name>FMN</name>
        <dbReference type="ChEBI" id="CHEBI:58210"/>
    </ligand>
</feature>
<dbReference type="FunFam" id="3.20.20.70:FF:000029">
    <property type="entry name" value="L-lactate dehydrogenase"/>
    <property type="match status" value="1"/>
</dbReference>
<comment type="cofactor">
    <cofactor evidence="1">
        <name>FMN</name>
        <dbReference type="ChEBI" id="CHEBI:58210"/>
    </cofactor>
</comment>
<name>A0A6S7BNE7_9BURK</name>
<dbReference type="EC" id="1.1.99.31" evidence="9"/>
<proteinExistence type="inferred from homology"/>
<dbReference type="PANTHER" id="PTHR10578">
    <property type="entry name" value="S -2-HYDROXY-ACID OXIDASE-RELATED"/>
    <property type="match status" value="1"/>
</dbReference>
<dbReference type="InterPro" id="IPR012133">
    <property type="entry name" value="Alpha-hydoxy_acid_DH_FMN"/>
</dbReference>
<gene>
    <name evidence="9" type="primary">mdlB_2</name>
    <name evidence="9" type="ORF">LMG28614_06501</name>
</gene>
<dbReference type="RefSeq" id="WP_217469183.1">
    <property type="nucleotide sequence ID" value="NZ_CADIKK010000048.1"/>
</dbReference>
<feature type="binding site" evidence="7">
    <location>
        <position position="323"/>
    </location>
    <ligand>
        <name>FMN</name>
        <dbReference type="ChEBI" id="CHEBI:58210"/>
    </ligand>
</feature>
<dbReference type="InterPro" id="IPR013785">
    <property type="entry name" value="Aldolase_TIM"/>
</dbReference>
<organism evidence="9 10">
    <name type="scientific">Paraburkholderia ultramafica</name>
    <dbReference type="NCBI Taxonomy" id="1544867"/>
    <lineage>
        <taxon>Bacteria</taxon>
        <taxon>Pseudomonadati</taxon>
        <taxon>Pseudomonadota</taxon>
        <taxon>Betaproteobacteria</taxon>
        <taxon>Burkholderiales</taxon>
        <taxon>Burkholderiaceae</taxon>
        <taxon>Paraburkholderia</taxon>
    </lineage>
</organism>
<dbReference type="AlphaFoldDB" id="A0A6S7BNE7"/>
<feature type="binding site" evidence="7">
    <location>
        <position position="301"/>
    </location>
    <ligand>
        <name>FMN</name>
        <dbReference type="ChEBI" id="CHEBI:58210"/>
    </ligand>
</feature>
<evidence type="ECO:0000259" key="8">
    <source>
        <dbReference type="PROSITE" id="PS51349"/>
    </source>
</evidence>
<evidence type="ECO:0000313" key="9">
    <source>
        <dbReference type="EMBL" id="CAB3806972.1"/>
    </source>
</evidence>
<feature type="binding site" evidence="7">
    <location>
        <position position="213"/>
    </location>
    <ligand>
        <name>glyoxylate</name>
        <dbReference type="ChEBI" id="CHEBI:36655"/>
    </ligand>
</feature>
<keyword evidence="3 7" id="KW-0288">FMN</keyword>
<dbReference type="Proteomes" id="UP000494365">
    <property type="component" value="Unassembled WGS sequence"/>
</dbReference>
<feature type="binding site" evidence="7">
    <location>
        <begin position="378"/>
        <end position="379"/>
    </location>
    <ligand>
        <name>FMN</name>
        <dbReference type="ChEBI" id="CHEBI:58210"/>
    </ligand>
</feature>
<feature type="binding site" evidence="7">
    <location>
        <position position="178"/>
    </location>
    <ligand>
        <name>glyoxylate</name>
        <dbReference type="ChEBI" id="CHEBI:36655"/>
    </ligand>
</feature>
<feature type="binding site" evidence="7">
    <location>
        <position position="155"/>
    </location>
    <ligand>
        <name>FMN</name>
        <dbReference type="ChEBI" id="CHEBI:58210"/>
    </ligand>
</feature>
<dbReference type="GO" id="GO:0033720">
    <property type="term" value="F:(S)-mandelate dehydrogenase activity"/>
    <property type="evidence" value="ECO:0007669"/>
    <property type="project" value="UniProtKB-EC"/>
</dbReference>
<feature type="binding site" evidence="7">
    <location>
        <begin position="355"/>
        <end position="359"/>
    </location>
    <ligand>
        <name>FMN</name>
        <dbReference type="ChEBI" id="CHEBI:58210"/>
    </ligand>
</feature>
<feature type="domain" description="FMN hydroxy acid dehydrogenase" evidence="8">
    <location>
        <begin position="47"/>
        <end position="429"/>
    </location>
</feature>
<evidence type="ECO:0000256" key="2">
    <source>
        <dbReference type="ARBA" id="ARBA00022630"/>
    </source>
</evidence>
<reference evidence="9 10" key="1">
    <citation type="submission" date="2020-04" db="EMBL/GenBank/DDBJ databases">
        <authorList>
            <person name="De Canck E."/>
        </authorList>
    </citation>
    <scope>NUCLEOTIDE SEQUENCE [LARGE SCALE GENOMIC DNA]</scope>
    <source>
        <strain evidence="9 10">LMG 28614</strain>
    </source>
</reference>
<accession>A0A6S7BNE7</accession>
<evidence type="ECO:0000256" key="4">
    <source>
        <dbReference type="ARBA" id="ARBA00023002"/>
    </source>
</evidence>
<sequence length="451" mass="49428">MCAAEPAQVSSSFCRQNAVCLSHSAAEPVDTSGFVSLPEFRQDGIKMQIERAVNIQDLAVKAKRRLPKVIWDFMEGGAEDELTLRWNRQAFERVRFRQRVVTGNGRRDLSITLFGQQLSAPYIIAPTGLNGIYWPDADLILSRVAAAAGVGFVLSTASNNSIEEVARTSSGPRFFQMYPWGERSLSARLMERAANEGYSALIITVDSLIPGNRERDTRNHFAHSLRITPRTLWDGLTHPSWLMSTWLSRGMPRFENISEFLPERSSAYALAAYTRTQRNPFYSWADIAWVRLNWHGPLLIKGVLTAEDTRLAFENGADGVVVSNHGGRALDGAPATLDVLEEIVEAARHQTVLVDSGFRRGSDIVKALALGATGVLLGRAALFGLAAGGEAGIKRTLDILREETDRVMGLIGVRTTADIGRDHVEVANTSIPSAIGDMARHCTEDAGLPTL</sequence>
<dbReference type="GO" id="GO:0010181">
    <property type="term" value="F:FMN binding"/>
    <property type="evidence" value="ECO:0007669"/>
    <property type="project" value="InterPro"/>
</dbReference>
<dbReference type="Pfam" id="PF01070">
    <property type="entry name" value="FMN_dh"/>
    <property type="match status" value="1"/>
</dbReference>
<dbReference type="EMBL" id="CADIKK010000048">
    <property type="protein sequence ID" value="CAB3806972.1"/>
    <property type="molecule type" value="Genomic_DNA"/>
</dbReference>
<feature type="binding site" evidence="7">
    <location>
        <position position="204"/>
    </location>
    <ligand>
        <name>FMN</name>
        <dbReference type="ChEBI" id="CHEBI:58210"/>
    </ligand>
</feature>
<evidence type="ECO:0000256" key="6">
    <source>
        <dbReference type="PIRSR" id="PIRSR000138-1"/>
    </source>
</evidence>
<keyword evidence="10" id="KW-1185">Reference proteome</keyword>
<keyword evidence="4 9" id="KW-0560">Oxidoreductase</keyword>
<feature type="binding site" evidence="7">
    <location>
        <position position="176"/>
    </location>
    <ligand>
        <name>FMN</name>
        <dbReference type="ChEBI" id="CHEBI:58210"/>
    </ligand>
</feature>
<evidence type="ECO:0000313" key="10">
    <source>
        <dbReference type="Proteomes" id="UP000494365"/>
    </source>
</evidence>
<dbReference type="CDD" id="cd02809">
    <property type="entry name" value="alpha_hydroxyacid_oxid_FMN"/>
    <property type="match status" value="1"/>
</dbReference>
<dbReference type="PROSITE" id="PS51349">
    <property type="entry name" value="FMN_HYDROXY_ACID_DH_2"/>
    <property type="match status" value="1"/>
</dbReference>
<dbReference type="InterPro" id="IPR037396">
    <property type="entry name" value="FMN_HAD"/>
</dbReference>
<dbReference type="GO" id="GO:0004459">
    <property type="term" value="F:L-lactate dehydrogenase (NAD+) activity"/>
    <property type="evidence" value="ECO:0007669"/>
    <property type="project" value="TreeGrafter"/>
</dbReference>
<feature type="active site" description="Proton acceptor" evidence="6">
    <location>
        <position position="325"/>
    </location>
</feature>
<evidence type="ECO:0000256" key="7">
    <source>
        <dbReference type="PIRSR" id="PIRSR000138-2"/>
    </source>
</evidence>
<feature type="binding site" evidence="7">
    <location>
        <position position="325"/>
    </location>
    <ligand>
        <name>glyoxylate</name>
        <dbReference type="ChEBI" id="CHEBI:36655"/>
    </ligand>
</feature>